<evidence type="ECO:0000313" key="2">
    <source>
        <dbReference type="Proteomes" id="UP000886501"/>
    </source>
</evidence>
<protein>
    <submittedName>
        <fullName evidence="1">Uncharacterized protein</fullName>
    </submittedName>
</protein>
<reference evidence="1" key="2">
    <citation type="journal article" date="2020" name="Nat. Commun.">
        <title>Large-scale genome sequencing of mycorrhizal fungi provides insights into the early evolution of symbiotic traits.</title>
        <authorList>
            <person name="Miyauchi S."/>
            <person name="Kiss E."/>
            <person name="Kuo A."/>
            <person name="Drula E."/>
            <person name="Kohler A."/>
            <person name="Sanchez-Garcia M."/>
            <person name="Morin E."/>
            <person name="Andreopoulos B."/>
            <person name="Barry K.W."/>
            <person name="Bonito G."/>
            <person name="Buee M."/>
            <person name="Carver A."/>
            <person name="Chen C."/>
            <person name="Cichocki N."/>
            <person name="Clum A."/>
            <person name="Culley D."/>
            <person name="Crous P.W."/>
            <person name="Fauchery L."/>
            <person name="Girlanda M."/>
            <person name="Hayes R.D."/>
            <person name="Keri Z."/>
            <person name="LaButti K."/>
            <person name="Lipzen A."/>
            <person name="Lombard V."/>
            <person name="Magnuson J."/>
            <person name="Maillard F."/>
            <person name="Murat C."/>
            <person name="Nolan M."/>
            <person name="Ohm R.A."/>
            <person name="Pangilinan J."/>
            <person name="Pereira M.F."/>
            <person name="Perotto S."/>
            <person name="Peter M."/>
            <person name="Pfister S."/>
            <person name="Riley R."/>
            <person name="Sitrit Y."/>
            <person name="Stielow J.B."/>
            <person name="Szollosi G."/>
            <person name="Zifcakova L."/>
            <person name="Stursova M."/>
            <person name="Spatafora J.W."/>
            <person name="Tedersoo L."/>
            <person name="Vaario L.M."/>
            <person name="Yamada A."/>
            <person name="Yan M."/>
            <person name="Wang P."/>
            <person name="Xu J."/>
            <person name="Bruns T."/>
            <person name="Baldrian P."/>
            <person name="Vilgalys R."/>
            <person name="Dunand C."/>
            <person name="Henrissat B."/>
            <person name="Grigoriev I.V."/>
            <person name="Hibbett D."/>
            <person name="Nagy L.G."/>
            <person name="Martin F.M."/>
        </authorList>
    </citation>
    <scope>NUCLEOTIDE SEQUENCE</scope>
    <source>
        <strain evidence="1">P2</strain>
    </source>
</reference>
<reference evidence="1" key="1">
    <citation type="submission" date="2019-10" db="EMBL/GenBank/DDBJ databases">
        <authorList>
            <consortium name="DOE Joint Genome Institute"/>
            <person name="Kuo A."/>
            <person name="Miyauchi S."/>
            <person name="Kiss E."/>
            <person name="Drula E."/>
            <person name="Kohler A."/>
            <person name="Sanchez-Garcia M."/>
            <person name="Andreopoulos B."/>
            <person name="Barry K.W."/>
            <person name="Bonito G."/>
            <person name="Buee M."/>
            <person name="Carver A."/>
            <person name="Chen C."/>
            <person name="Cichocki N."/>
            <person name="Clum A."/>
            <person name="Culley D."/>
            <person name="Crous P.W."/>
            <person name="Fauchery L."/>
            <person name="Girlanda M."/>
            <person name="Hayes R."/>
            <person name="Keri Z."/>
            <person name="Labutti K."/>
            <person name="Lipzen A."/>
            <person name="Lombard V."/>
            <person name="Magnuson J."/>
            <person name="Maillard F."/>
            <person name="Morin E."/>
            <person name="Murat C."/>
            <person name="Nolan M."/>
            <person name="Ohm R."/>
            <person name="Pangilinan J."/>
            <person name="Pereira M."/>
            <person name="Perotto S."/>
            <person name="Peter M."/>
            <person name="Riley R."/>
            <person name="Sitrit Y."/>
            <person name="Stielow B."/>
            <person name="Szollosi G."/>
            <person name="Zifcakova L."/>
            <person name="Stursova M."/>
            <person name="Spatafora J.W."/>
            <person name="Tedersoo L."/>
            <person name="Vaario L.-M."/>
            <person name="Yamada A."/>
            <person name="Yan M."/>
            <person name="Wang P."/>
            <person name="Xu J."/>
            <person name="Bruns T."/>
            <person name="Baldrian P."/>
            <person name="Vilgalys R."/>
            <person name="Henrissat B."/>
            <person name="Grigoriev I.V."/>
            <person name="Hibbett D."/>
            <person name="Nagy L.G."/>
            <person name="Martin F.M."/>
        </authorList>
    </citation>
    <scope>NUCLEOTIDE SEQUENCE</scope>
    <source>
        <strain evidence="1">P2</strain>
    </source>
</reference>
<organism evidence="1 2">
    <name type="scientific">Thelephora ganbajun</name>
    <name type="common">Ganba fungus</name>
    <dbReference type="NCBI Taxonomy" id="370292"/>
    <lineage>
        <taxon>Eukaryota</taxon>
        <taxon>Fungi</taxon>
        <taxon>Dikarya</taxon>
        <taxon>Basidiomycota</taxon>
        <taxon>Agaricomycotina</taxon>
        <taxon>Agaricomycetes</taxon>
        <taxon>Thelephorales</taxon>
        <taxon>Thelephoraceae</taxon>
        <taxon>Thelephora</taxon>
    </lineage>
</organism>
<sequence length="112" mass="12995">MTSNTILERGFLDAPPPAYYSLYPQQQQQQRQRQQPLPVPQPAARNEPASAKKETESLIKRFHLENRIKDEIPTEPEHAGGKAIWEATPEARERSLQERKTQMILAARKYWS</sequence>
<keyword evidence="2" id="KW-1185">Reference proteome</keyword>
<name>A0ACB6ZVQ5_THEGA</name>
<gene>
    <name evidence="1" type="ORF">BDM02DRAFT_3134990</name>
</gene>
<accession>A0ACB6ZVQ5</accession>
<evidence type="ECO:0000313" key="1">
    <source>
        <dbReference type="EMBL" id="KAF9653563.1"/>
    </source>
</evidence>
<proteinExistence type="predicted"/>
<dbReference type="Proteomes" id="UP000886501">
    <property type="component" value="Unassembled WGS sequence"/>
</dbReference>
<dbReference type="EMBL" id="MU117963">
    <property type="protein sequence ID" value="KAF9653563.1"/>
    <property type="molecule type" value="Genomic_DNA"/>
</dbReference>
<comment type="caution">
    <text evidence="1">The sequence shown here is derived from an EMBL/GenBank/DDBJ whole genome shotgun (WGS) entry which is preliminary data.</text>
</comment>